<keyword evidence="4" id="KW-0679">Respiratory chain</keyword>
<gene>
    <name evidence="13" type="ORF">Pmar_PMAR012895</name>
</gene>
<keyword evidence="8" id="KW-1133">Transmembrane helix</keyword>
<comment type="similarity">
    <text evidence="2">Belongs to the alternative oxidase family.</text>
</comment>
<keyword evidence="3" id="KW-0813">Transport</keyword>
<evidence type="ECO:0000256" key="9">
    <source>
        <dbReference type="ARBA" id="ARBA00023002"/>
    </source>
</evidence>
<organism evidence="14">
    <name type="scientific">Perkinsus marinus (strain ATCC 50983 / TXsc)</name>
    <dbReference type="NCBI Taxonomy" id="423536"/>
    <lineage>
        <taxon>Eukaryota</taxon>
        <taxon>Sar</taxon>
        <taxon>Alveolata</taxon>
        <taxon>Perkinsozoa</taxon>
        <taxon>Perkinsea</taxon>
        <taxon>Perkinsida</taxon>
        <taxon>Perkinsidae</taxon>
        <taxon>Perkinsus</taxon>
    </lineage>
</organism>
<evidence type="ECO:0000256" key="3">
    <source>
        <dbReference type="ARBA" id="ARBA00022448"/>
    </source>
</evidence>
<dbReference type="EMBL" id="GG686192">
    <property type="protein sequence ID" value="EEQ98881.1"/>
    <property type="molecule type" value="Genomic_DNA"/>
</dbReference>
<dbReference type="InParanoid" id="C5LWG8"/>
<dbReference type="OrthoDB" id="16906at2759"/>
<dbReference type="Pfam" id="PF01786">
    <property type="entry name" value="AOX"/>
    <property type="match status" value="1"/>
</dbReference>
<proteinExistence type="inferred from homology"/>
<evidence type="ECO:0000256" key="8">
    <source>
        <dbReference type="ARBA" id="ARBA00022989"/>
    </source>
</evidence>
<evidence type="ECO:0000256" key="4">
    <source>
        <dbReference type="ARBA" id="ARBA00022660"/>
    </source>
</evidence>
<feature type="binding site" evidence="12">
    <location>
        <position position="175"/>
    </location>
    <ligand>
        <name>Fe cation</name>
        <dbReference type="ChEBI" id="CHEBI:24875"/>
        <label>2</label>
    </ligand>
</feature>
<feature type="binding site" evidence="12">
    <location>
        <position position="226"/>
    </location>
    <ligand>
        <name>Fe cation</name>
        <dbReference type="ChEBI" id="CHEBI:24875"/>
        <label>2</label>
    </ligand>
</feature>
<evidence type="ECO:0000256" key="10">
    <source>
        <dbReference type="ARBA" id="ARBA00023004"/>
    </source>
</evidence>
<dbReference type="GO" id="GO:0016020">
    <property type="term" value="C:membrane"/>
    <property type="evidence" value="ECO:0007669"/>
    <property type="project" value="UniProtKB-SubCell"/>
</dbReference>
<reference evidence="13 14" key="1">
    <citation type="submission" date="2008-07" db="EMBL/GenBank/DDBJ databases">
        <authorList>
            <person name="El-Sayed N."/>
            <person name="Caler E."/>
            <person name="Inman J."/>
            <person name="Amedeo P."/>
            <person name="Hass B."/>
            <person name="Wortman J."/>
        </authorList>
    </citation>
    <scope>NUCLEOTIDE SEQUENCE [LARGE SCALE GENOMIC DNA]</scope>
    <source>
        <strain evidence="14">ATCC 50983 / TXsc</strain>
    </source>
</reference>
<accession>C5LWG8</accession>
<dbReference type="AlphaFoldDB" id="C5LWG8"/>
<evidence type="ECO:0000256" key="6">
    <source>
        <dbReference type="ARBA" id="ARBA00022723"/>
    </source>
</evidence>
<feature type="binding site" evidence="12">
    <location>
        <position position="136"/>
    </location>
    <ligand>
        <name>Fe cation</name>
        <dbReference type="ChEBI" id="CHEBI:24875"/>
        <label>1</label>
    </ligand>
</feature>
<evidence type="ECO:0000256" key="11">
    <source>
        <dbReference type="ARBA" id="ARBA00023136"/>
    </source>
</evidence>
<keyword evidence="6 12" id="KW-0479">Metal-binding</keyword>
<sequence length="327" mass="37372">MISSSAIRSSFVPLIRTTLPSVAATLYAGRPIPFGRCFATHAKPLDFTEDVKDQVEFKEATKINDAPTQTGNIFHARWDIPTARAIAPEHLKPKTIRDHLAHSAVWLCRTGYDFFSGYDFFKHDYKMYARRLIVLETIAGIPGMVAAMNRHLRSLRRMERDNGWIPTLIEEAEDERMHLLISQGLVSHGWFLRSFLTAAQGAFFLFYAGAYSVSPRFCHRFVGYLEEEAFKTYTAIVEDVENGQVPEFDRSAPFYAKAYYCLPEDATLLDTLICMRADEDRHRDVNHTWAQISPDTPNPFLVYSQRNEQLSNSNKKDVHVHQPSCGQ</sequence>
<protein>
    <submittedName>
        <fullName evidence="13">Alternative oxidase, putative</fullName>
    </submittedName>
</protein>
<keyword evidence="10 12" id="KW-0408">Iron</keyword>
<evidence type="ECO:0000313" key="14">
    <source>
        <dbReference type="Proteomes" id="UP000007800"/>
    </source>
</evidence>
<feature type="binding site" evidence="12">
    <location>
        <position position="282"/>
    </location>
    <ligand>
        <name>Fe cation</name>
        <dbReference type="ChEBI" id="CHEBI:24875"/>
        <label>2</label>
    </ligand>
</feature>
<evidence type="ECO:0000256" key="12">
    <source>
        <dbReference type="PIRSR" id="PIRSR005229-1"/>
    </source>
</evidence>
<dbReference type="GO" id="GO:0010230">
    <property type="term" value="P:alternative respiration"/>
    <property type="evidence" value="ECO:0007669"/>
    <property type="project" value="TreeGrafter"/>
</dbReference>
<evidence type="ECO:0000256" key="1">
    <source>
        <dbReference type="ARBA" id="ARBA00004370"/>
    </source>
</evidence>
<dbReference type="GO" id="GO:0046872">
    <property type="term" value="F:metal ion binding"/>
    <property type="evidence" value="ECO:0007669"/>
    <property type="project" value="UniProtKB-KW"/>
</dbReference>
<feature type="binding site" evidence="12">
    <location>
        <position position="175"/>
    </location>
    <ligand>
        <name>Fe cation</name>
        <dbReference type="ChEBI" id="CHEBI:24875"/>
        <label>1</label>
    </ligand>
</feature>
<dbReference type="OMA" id="FMERSAM"/>
<feature type="binding site" evidence="12">
    <location>
        <position position="279"/>
    </location>
    <ligand>
        <name>Fe cation</name>
        <dbReference type="ChEBI" id="CHEBI:24875"/>
        <label>1</label>
    </ligand>
</feature>
<evidence type="ECO:0000256" key="5">
    <source>
        <dbReference type="ARBA" id="ARBA00022692"/>
    </source>
</evidence>
<dbReference type="Gene3D" id="1.20.1260.140">
    <property type="entry name" value="Alternative oxidase"/>
    <property type="match status" value="1"/>
</dbReference>
<dbReference type="PIRSF" id="PIRSF005229">
    <property type="entry name" value="AOX"/>
    <property type="match status" value="1"/>
</dbReference>
<feature type="binding site" evidence="12">
    <location>
        <position position="279"/>
    </location>
    <ligand>
        <name>Fe cation</name>
        <dbReference type="ChEBI" id="CHEBI:24875"/>
        <label>2</label>
    </ligand>
</feature>
<keyword evidence="7" id="KW-0249">Electron transport</keyword>
<dbReference type="CDD" id="cd01053">
    <property type="entry name" value="AOX"/>
    <property type="match status" value="1"/>
</dbReference>
<evidence type="ECO:0000256" key="7">
    <source>
        <dbReference type="ARBA" id="ARBA00022982"/>
    </source>
</evidence>
<dbReference type="GeneID" id="9063092"/>
<dbReference type="PANTHER" id="PTHR31803">
    <property type="entry name" value="ALTERNATIVE OXIDASE"/>
    <property type="match status" value="1"/>
</dbReference>
<dbReference type="GO" id="GO:0005739">
    <property type="term" value="C:mitochondrion"/>
    <property type="evidence" value="ECO:0007669"/>
    <property type="project" value="TreeGrafter"/>
</dbReference>
<comment type="cofactor">
    <cofactor evidence="12">
        <name>Fe cation</name>
        <dbReference type="ChEBI" id="CHEBI:24875"/>
    </cofactor>
    <text evidence="12">Binds 2 iron ions per subunit.</text>
</comment>
<dbReference type="RefSeq" id="XP_002766164.1">
    <property type="nucleotide sequence ID" value="XM_002766118.1"/>
</dbReference>
<dbReference type="PANTHER" id="PTHR31803:SF3">
    <property type="entry name" value="ALTERNATIVE OXIDASE"/>
    <property type="match status" value="1"/>
</dbReference>
<keyword evidence="9" id="KW-0560">Oxidoreductase</keyword>
<evidence type="ECO:0000313" key="13">
    <source>
        <dbReference type="EMBL" id="EEQ98881.1"/>
    </source>
</evidence>
<feature type="binding site" evidence="12">
    <location>
        <position position="178"/>
    </location>
    <ligand>
        <name>Fe cation</name>
        <dbReference type="ChEBI" id="CHEBI:24875"/>
        <label>1</label>
    </ligand>
</feature>
<keyword evidence="11" id="KW-0472">Membrane</keyword>
<name>C5LWG8_PERM5</name>
<dbReference type="Proteomes" id="UP000007800">
    <property type="component" value="Unassembled WGS sequence"/>
</dbReference>
<keyword evidence="14" id="KW-1185">Reference proteome</keyword>
<keyword evidence="5" id="KW-0812">Transmembrane</keyword>
<comment type="subcellular location">
    <subcellularLocation>
        <location evidence="1">Membrane</location>
    </subcellularLocation>
</comment>
<dbReference type="GO" id="GO:0009916">
    <property type="term" value="F:alternative oxidase activity"/>
    <property type="evidence" value="ECO:0007669"/>
    <property type="project" value="InterPro"/>
</dbReference>
<evidence type="ECO:0000256" key="2">
    <source>
        <dbReference type="ARBA" id="ARBA00008388"/>
    </source>
</evidence>
<dbReference type="InterPro" id="IPR038659">
    <property type="entry name" value="AOX_sf"/>
</dbReference>
<dbReference type="InterPro" id="IPR002680">
    <property type="entry name" value="AOX"/>
</dbReference>